<name>A0A7Y0Q4F8_9FIRM</name>
<protein>
    <submittedName>
        <fullName evidence="1">Uncharacterized protein</fullName>
    </submittedName>
</protein>
<evidence type="ECO:0000313" key="1">
    <source>
        <dbReference type="EMBL" id="NMP23971.1"/>
    </source>
</evidence>
<keyword evidence="2" id="KW-1185">Reference proteome</keyword>
<gene>
    <name evidence="1" type="ORF">HIJ39_16680</name>
</gene>
<dbReference type="Proteomes" id="UP000533476">
    <property type="component" value="Unassembled WGS sequence"/>
</dbReference>
<accession>A0A7Y0Q4F8</accession>
<dbReference type="EMBL" id="JABBVZ010000076">
    <property type="protein sequence ID" value="NMP23971.1"/>
    <property type="molecule type" value="Genomic_DNA"/>
</dbReference>
<comment type="caution">
    <text evidence="1">The sequence shown here is derived from an EMBL/GenBank/DDBJ whole genome shotgun (WGS) entry which is preliminary data.</text>
</comment>
<evidence type="ECO:0000313" key="2">
    <source>
        <dbReference type="Proteomes" id="UP000533476"/>
    </source>
</evidence>
<proteinExistence type="predicted"/>
<organism evidence="1 2">
    <name type="scientific">Sulfobacillus harzensis</name>
    <dbReference type="NCBI Taxonomy" id="2729629"/>
    <lineage>
        <taxon>Bacteria</taxon>
        <taxon>Bacillati</taxon>
        <taxon>Bacillota</taxon>
        <taxon>Clostridia</taxon>
        <taxon>Eubacteriales</taxon>
        <taxon>Clostridiales Family XVII. Incertae Sedis</taxon>
        <taxon>Sulfobacillus</taxon>
    </lineage>
</organism>
<sequence length="97" mass="11091">MTTPLRWAFPRSYRRLKELAQEAGVHEFEYRARVTRGADLVVTVTIERDGSEWSRSLSVADLDIGGADATVFFAETVKEMIVVGQATYQEFMHHREV</sequence>
<dbReference type="RefSeq" id="WP_169101684.1">
    <property type="nucleotide sequence ID" value="NZ_JABBVZ010000076.1"/>
</dbReference>
<reference evidence="1 2" key="1">
    <citation type="submission" date="2020-04" db="EMBL/GenBank/DDBJ databases">
        <authorList>
            <person name="Zhang R."/>
            <person name="Schippers A."/>
        </authorList>
    </citation>
    <scope>NUCLEOTIDE SEQUENCE [LARGE SCALE GENOMIC DNA]</scope>
    <source>
        <strain evidence="1 2">DSM 109850</strain>
    </source>
</reference>
<dbReference type="AlphaFoldDB" id="A0A7Y0Q4F8"/>